<dbReference type="Proteomes" id="UP000491334">
    <property type="component" value="Unassembled WGS sequence"/>
</dbReference>
<organism evidence="2 4">
    <name type="scientific">Bifidobacterium longum</name>
    <dbReference type="NCBI Taxonomy" id="216816"/>
    <lineage>
        <taxon>Bacteria</taxon>
        <taxon>Bacillati</taxon>
        <taxon>Actinomycetota</taxon>
        <taxon>Actinomycetes</taxon>
        <taxon>Bifidobacteriales</taxon>
        <taxon>Bifidobacteriaceae</taxon>
        <taxon>Bifidobacterium</taxon>
    </lineage>
</organism>
<sequence length="83" mass="9377">MTNYLDDEANTCHSDLRADVRKALSPVLGGRPYVIYVDCTSLDDMRNDMVDIHLITPEYQSLVTTRGVTEYGMDIQKSTYIGD</sequence>
<gene>
    <name evidence="1" type="ORF">GBJ98_09170</name>
    <name evidence="2" type="ORF">GBK06_09125</name>
</gene>
<reference evidence="3 4" key="1">
    <citation type="journal article" date="2019" name="Nat. Med.">
        <title>A library of human gut bacterial isolates paired with longitudinal multiomics data enables mechanistic microbiome research.</title>
        <authorList>
            <person name="Poyet M."/>
            <person name="Groussin M."/>
            <person name="Gibbons S.M."/>
            <person name="Avila-Pacheco J."/>
            <person name="Jiang X."/>
            <person name="Kearney S.M."/>
            <person name="Perrotta A.R."/>
            <person name="Berdy B."/>
            <person name="Zhao S."/>
            <person name="Lieberman T.D."/>
            <person name="Swanson P.K."/>
            <person name="Smith M."/>
            <person name="Roesemann S."/>
            <person name="Alexander J.E."/>
            <person name="Rich S.A."/>
            <person name="Livny J."/>
            <person name="Vlamakis H."/>
            <person name="Clish C."/>
            <person name="Bullock K."/>
            <person name="Deik A."/>
            <person name="Scott J."/>
            <person name="Pierce K.A."/>
            <person name="Xavier R.J."/>
            <person name="Alm E.J."/>
        </authorList>
    </citation>
    <scope>NUCLEOTIDE SEQUENCE [LARGE SCALE GENOMIC DNA]</scope>
    <source>
        <strain evidence="1 3">BIOML-A283</strain>
        <strain evidence="2 4">BIOML-A284</strain>
    </source>
</reference>
<evidence type="ECO:0000313" key="1">
    <source>
        <dbReference type="EMBL" id="KAB6911517.1"/>
    </source>
</evidence>
<protein>
    <submittedName>
        <fullName evidence="2">Uncharacterized protein</fullName>
    </submittedName>
</protein>
<dbReference type="AlphaFoldDB" id="A0A6I1BTI6"/>
<dbReference type="EMBL" id="WDZP01000022">
    <property type="protein sequence ID" value="KAB6916925.1"/>
    <property type="molecule type" value="Genomic_DNA"/>
</dbReference>
<comment type="caution">
    <text evidence="2">The sequence shown here is derived from an EMBL/GenBank/DDBJ whole genome shotgun (WGS) entry which is preliminary data.</text>
</comment>
<evidence type="ECO:0000313" key="4">
    <source>
        <dbReference type="Proteomes" id="UP000491334"/>
    </source>
</evidence>
<name>A0A6I1BTI6_BIFLN</name>
<evidence type="ECO:0000313" key="3">
    <source>
        <dbReference type="Proteomes" id="UP000481350"/>
    </source>
</evidence>
<dbReference type="Proteomes" id="UP000481350">
    <property type="component" value="Unassembled WGS sequence"/>
</dbReference>
<dbReference type="EMBL" id="WDZO01000024">
    <property type="protein sequence ID" value="KAB6911517.1"/>
    <property type="molecule type" value="Genomic_DNA"/>
</dbReference>
<evidence type="ECO:0000313" key="2">
    <source>
        <dbReference type="EMBL" id="KAB6916925.1"/>
    </source>
</evidence>
<accession>A0A6I1BTI6</accession>
<proteinExistence type="predicted"/>